<feature type="transmembrane region" description="Helical" evidence="1">
    <location>
        <begin position="52"/>
        <end position="72"/>
    </location>
</feature>
<sequence length="121" mass="13943">MTSGGWVNPLLCKRFKAILANVVCFSRCVLRAGLLGNFVAHYLSESLIVKFHFFHLELHGPFMWLIFLYWLIKSSDHSIEIVVFCEDWQVVIKLNSLLLLIFTFLILGNCLKLLKSILNLS</sequence>
<organism evidence="2 3">
    <name type="scientific">Rubroshorea leprosula</name>
    <dbReference type="NCBI Taxonomy" id="152421"/>
    <lineage>
        <taxon>Eukaryota</taxon>
        <taxon>Viridiplantae</taxon>
        <taxon>Streptophyta</taxon>
        <taxon>Embryophyta</taxon>
        <taxon>Tracheophyta</taxon>
        <taxon>Spermatophyta</taxon>
        <taxon>Magnoliopsida</taxon>
        <taxon>eudicotyledons</taxon>
        <taxon>Gunneridae</taxon>
        <taxon>Pentapetalae</taxon>
        <taxon>rosids</taxon>
        <taxon>malvids</taxon>
        <taxon>Malvales</taxon>
        <taxon>Dipterocarpaceae</taxon>
        <taxon>Rubroshorea</taxon>
    </lineage>
</organism>
<accession>A0AAV5LGJ1</accession>
<keyword evidence="3" id="KW-1185">Reference proteome</keyword>
<comment type="caution">
    <text evidence="2">The sequence shown here is derived from an EMBL/GenBank/DDBJ whole genome shotgun (WGS) entry which is preliminary data.</text>
</comment>
<reference evidence="2 3" key="1">
    <citation type="journal article" date="2021" name="Commun. Biol.">
        <title>The genome of Shorea leprosula (Dipterocarpaceae) highlights the ecological relevance of drought in aseasonal tropical rainforests.</title>
        <authorList>
            <person name="Ng K.K.S."/>
            <person name="Kobayashi M.J."/>
            <person name="Fawcett J.A."/>
            <person name="Hatakeyama M."/>
            <person name="Paape T."/>
            <person name="Ng C.H."/>
            <person name="Ang C.C."/>
            <person name="Tnah L.H."/>
            <person name="Lee C.T."/>
            <person name="Nishiyama T."/>
            <person name="Sese J."/>
            <person name="O'Brien M.J."/>
            <person name="Copetti D."/>
            <person name="Mohd Noor M.I."/>
            <person name="Ong R.C."/>
            <person name="Putra M."/>
            <person name="Sireger I.Z."/>
            <person name="Indrioko S."/>
            <person name="Kosugi Y."/>
            <person name="Izuno A."/>
            <person name="Isagi Y."/>
            <person name="Lee S.L."/>
            <person name="Shimizu K.K."/>
        </authorList>
    </citation>
    <scope>NUCLEOTIDE SEQUENCE [LARGE SCALE GENOMIC DNA]</scope>
    <source>
        <strain evidence="2">214</strain>
    </source>
</reference>
<dbReference type="AlphaFoldDB" id="A0AAV5LGJ1"/>
<keyword evidence="1" id="KW-0472">Membrane</keyword>
<evidence type="ECO:0000313" key="2">
    <source>
        <dbReference type="EMBL" id="GKV36376.1"/>
    </source>
</evidence>
<dbReference type="Proteomes" id="UP001054252">
    <property type="component" value="Unassembled WGS sequence"/>
</dbReference>
<keyword evidence="1" id="KW-0812">Transmembrane</keyword>
<protein>
    <submittedName>
        <fullName evidence="2">Uncharacterized protein</fullName>
    </submittedName>
</protein>
<proteinExistence type="predicted"/>
<dbReference type="EMBL" id="BPVZ01000116">
    <property type="protein sequence ID" value="GKV36376.1"/>
    <property type="molecule type" value="Genomic_DNA"/>
</dbReference>
<keyword evidence="1" id="KW-1133">Transmembrane helix</keyword>
<feature type="transmembrane region" description="Helical" evidence="1">
    <location>
        <begin position="92"/>
        <end position="114"/>
    </location>
</feature>
<gene>
    <name evidence="2" type="ORF">SLEP1_g44517</name>
</gene>
<evidence type="ECO:0000313" key="3">
    <source>
        <dbReference type="Proteomes" id="UP001054252"/>
    </source>
</evidence>
<evidence type="ECO:0000256" key="1">
    <source>
        <dbReference type="SAM" id="Phobius"/>
    </source>
</evidence>
<name>A0AAV5LGJ1_9ROSI</name>